<dbReference type="Pfam" id="PF14479">
    <property type="entry name" value="HeLo"/>
    <property type="match status" value="1"/>
</dbReference>
<name>A0A132BC43_MOLSC</name>
<dbReference type="Gene3D" id="1.10.510.10">
    <property type="entry name" value="Transferase(Phosphotransferase) domain 1"/>
    <property type="match status" value="1"/>
</dbReference>
<dbReference type="InterPro" id="IPR038305">
    <property type="entry name" value="HeLo_sf"/>
</dbReference>
<dbReference type="PANTHER" id="PTHR37542:SF1">
    <property type="entry name" value="PRION-INHIBITION AND PROPAGATION HELO DOMAIN-CONTAINING PROTEIN"/>
    <property type="match status" value="1"/>
</dbReference>
<dbReference type="Gene3D" id="1.20.120.1020">
    <property type="entry name" value="Prion-inhibition and propagation, HeLo domain"/>
    <property type="match status" value="1"/>
</dbReference>
<protein>
    <recommendedName>
        <fullName evidence="2">Prion-inhibition and propagation HeLo domain-containing protein</fullName>
    </recommendedName>
</protein>
<dbReference type="AlphaFoldDB" id="A0A132BC43"/>
<dbReference type="Proteomes" id="UP000070700">
    <property type="component" value="Unassembled WGS sequence"/>
</dbReference>
<evidence type="ECO:0000259" key="2">
    <source>
        <dbReference type="Pfam" id="PF14479"/>
    </source>
</evidence>
<evidence type="ECO:0000313" key="3">
    <source>
        <dbReference type="EMBL" id="KUJ09424.1"/>
    </source>
</evidence>
<dbReference type="InterPro" id="IPR011009">
    <property type="entry name" value="Kinase-like_dom_sf"/>
</dbReference>
<organism evidence="3 4">
    <name type="scientific">Mollisia scopiformis</name>
    <name type="common">Conifer needle endophyte fungus</name>
    <name type="synonym">Phialocephala scopiformis</name>
    <dbReference type="NCBI Taxonomy" id="149040"/>
    <lineage>
        <taxon>Eukaryota</taxon>
        <taxon>Fungi</taxon>
        <taxon>Dikarya</taxon>
        <taxon>Ascomycota</taxon>
        <taxon>Pezizomycotina</taxon>
        <taxon>Leotiomycetes</taxon>
        <taxon>Helotiales</taxon>
        <taxon>Mollisiaceae</taxon>
        <taxon>Mollisia</taxon>
    </lineage>
</organism>
<dbReference type="InParanoid" id="A0A132BC43"/>
<dbReference type="InterPro" id="IPR029498">
    <property type="entry name" value="HeLo_dom"/>
</dbReference>
<reference evidence="3 4" key="1">
    <citation type="submission" date="2015-10" db="EMBL/GenBank/DDBJ databases">
        <title>Full genome of DAOMC 229536 Phialocephala scopiformis, a fungal endophyte of spruce producing the potent anti-insectan compound rugulosin.</title>
        <authorList>
            <consortium name="DOE Joint Genome Institute"/>
            <person name="Walker A.K."/>
            <person name="Frasz S.L."/>
            <person name="Seifert K.A."/>
            <person name="Miller J.D."/>
            <person name="Mondo S.J."/>
            <person name="Labutti K."/>
            <person name="Lipzen A."/>
            <person name="Dockter R."/>
            <person name="Kennedy M."/>
            <person name="Grigoriev I.V."/>
            <person name="Spatafora J.W."/>
        </authorList>
    </citation>
    <scope>NUCLEOTIDE SEQUENCE [LARGE SCALE GENOMIC DNA]</scope>
    <source>
        <strain evidence="3 4">CBS 120377</strain>
    </source>
</reference>
<sequence>MTTGNILHTAVILLTAPSLNSLSRLKKQRASRTFSEKKGGVVKFFSQLTSFSLVRRNGVELAKALRWALFEKEKLENTLKTFVKWNQKLKDLVPHLLDSGQYLKNPERVSRLMEDDDDVNIFAPHLRLMQIAQNPEEETTTDEKLLLTYDSPNADAKSPRVLIEYKPYVSLGENEGESSGLIVTGSKAGLCPRQLANLLETAGSNNFRTLPFKGYLKEQAKSRYIFFFDFPPLAGDQMPQSLHDLLMTRGSKEKLSLELRFHVAHTISQSIGAFHADGWVHKSIRSHAVKFFFDKEGSCDLRNPFLTDFEFSRPVTGETRLIGQAPDPERDVYRHPERTGPPTTSFKKVHDIYSLGIVLLEIGLWEPARGMYDEICGELRKRDSQRKTPSASMIRKNLLSDASRRLGHRMGSAYKEAVVACLSDELGDYSENDDFAMTFQKLVVQKLDIRKMFELAN</sequence>
<keyword evidence="4" id="KW-1185">Reference proteome</keyword>
<dbReference type="PANTHER" id="PTHR37542">
    <property type="entry name" value="HELO DOMAIN-CONTAINING PROTEIN-RELATED"/>
    <property type="match status" value="1"/>
</dbReference>
<dbReference type="OrthoDB" id="1911848at2759"/>
<evidence type="ECO:0000256" key="1">
    <source>
        <dbReference type="SAM" id="MobiDB-lite"/>
    </source>
</evidence>
<evidence type="ECO:0000313" key="4">
    <source>
        <dbReference type="Proteomes" id="UP000070700"/>
    </source>
</evidence>
<dbReference type="EMBL" id="KQ947432">
    <property type="protein sequence ID" value="KUJ09424.1"/>
    <property type="molecule type" value="Genomic_DNA"/>
</dbReference>
<dbReference type="KEGG" id="psco:LY89DRAFT_762039"/>
<dbReference type="RefSeq" id="XP_018063779.1">
    <property type="nucleotide sequence ID" value="XM_018221564.1"/>
</dbReference>
<dbReference type="GeneID" id="28831290"/>
<feature type="region of interest" description="Disordered" evidence="1">
    <location>
        <begin position="322"/>
        <end position="343"/>
    </location>
</feature>
<feature type="compositionally biased region" description="Basic and acidic residues" evidence="1">
    <location>
        <begin position="327"/>
        <end position="338"/>
    </location>
</feature>
<gene>
    <name evidence="3" type="ORF">LY89DRAFT_762039</name>
</gene>
<accession>A0A132BC43</accession>
<feature type="domain" description="Prion-inhibition and propagation HeLo" evidence="2">
    <location>
        <begin position="51"/>
        <end position="98"/>
    </location>
</feature>
<proteinExistence type="predicted"/>
<dbReference type="SUPFAM" id="SSF56112">
    <property type="entry name" value="Protein kinase-like (PK-like)"/>
    <property type="match status" value="1"/>
</dbReference>